<dbReference type="PANTHER" id="PTHR43420:SF47">
    <property type="entry name" value="N-ACETYLTRANSFERASE DOMAIN-CONTAINING PROTEIN"/>
    <property type="match status" value="1"/>
</dbReference>
<dbReference type="GO" id="GO:0016747">
    <property type="term" value="F:acyltransferase activity, transferring groups other than amino-acyl groups"/>
    <property type="evidence" value="ECO:0007669"/>
    <property type="project" value="InterPro"/>
</dbReference>
<organism evidence="5 9">
    <name type="scientific">Enterococcus gallinarum</name>
    <dbReference type="NCBI Taxonomy" id="1353"/>
    <lineage>
        <taxon>Bacteria</taxon>
        <taxon>Bacillati</taxon>
        <taxon>Bacillota</taxon>
        <taxon>Bacilli</taxon>
        <taxon>Lactobacillales</taxon>
        <taxon>Enterococcaceae</taxon>
        <taxon>Enterococcus</taxon>
    </lineage>
</organism>
<dbReference type="CDD" id="cd04301">
    <property type="entry name" value="NAT_SF"/>
    <property type="match status" value="1"/>
</dbReference>
<evidence type="ECO:0000313" key="4">
    <source>
        <dbReference type="EMBL" id="MBA0971196.1"/>
    </source>
</evidence>
<reference evidence="6 7" key="1">
    <citation type="submission" date="2020-03" db="EMBL/GenBank/DDBJ databases">
        <title>Characterization of ganglioside-mimicking enterococci.</title>
        <authorList>
            <person name="Patry R.T."/>
            <person name="Nothaft H."/>
            <person name="Bridger R."/>
            <person name="Shajahan A."/>
            <person name="Huynh S."/>
            <person name="Sanchez S."/>
            <person name="Azadi P."/>
            <person name="Cooper K."/>
            <person name="Miller W.G."/>
            <person name="Parker C.T."/>
            <person name="Wells L."/>
            <person name="Szymanski C.M."/>
        </authorList>
    </citation>
    <scope>NUCLEOTIDE SEQUENCE [LARGE SCALE GENOMIC DNA]</scope>
    <source>
        <strain evidence="6 7">EGM181</strain>
    </source>
</reference>
<dbReference type="EMBL" id="CP050485">
    <property type="protein sequence ID" value="QOG26497.1"/>
    <property type="molecule type" value="Genomic_DNA"/>
</dbReference>
<dbReference type="GeneID" id="93223233"/>
<evidence type="ECO:0000313" key="6">
    <source>
        <dbReference type="EMBL" id="QOG26497.1"/>
    </source>
</evidence>
<reference evidence="4 8" key="2">
    <citation type="submission" date="2020-06" db="EMBL/GenBank/DDBJ databases">
        <title>Crossreactivity between MHC class I-restricted antigens from cancer cells and an enterococcal bacteriophage.</title>
        <authorList>
            <person name="Fluckiger A."/>
            <person name="Daillere R."/>
            <person name="Sassi M."/>
            <person name="Cattoir V."/>
            <person name="Kroemer G."/>
            <person name="Zitvogel L."/>
        </authorList>
    </citation>
    <scope>NUCLEOTIDE SEQUENCE [LARGE SCALE GENOMIC DNA]</scope>
    <source>
        <strain evidence="4 8">EG4</strain>
    </source>
</reference>
<evidence type="ECO:0000313" key="8">
    <source>
        <dbReference type="Proteomes" id="UP000571857"/>
    </source>
</evidence>
<dbReference type="Pfam" id="PF00583">
    <property type="entry name" value="Acetyltransf_1"/>
    <property type="match status" value="1"/>
</dbReference>
<dbReference type="EMBL" id="JABXJK010000004">
    <property type="protein sequence ID" value="MBA0971196.1"/>
    <property type="molecule type" value="Genomic_DNA"/>
</dbReference>
<dbReference type="Proteomes" id="UP000571857">
    <property type="component" value="Unassembled WGS sequence"/>
</dbReference>
<evidence type="ECO:0000313" key="5">
    <source>
        <dbReference type="EMBL" id="MDL4936006.1"/>
    </source>
</evidence>
<keyword evidence="2 5" id="KW-0012">Acyltransferase</keyword>
<dbReference type="SUPFAM" id="SSF55729">
    <property type="entry name" value="Acyl-CoA N-acyltransferases (Nat)"/>
    <property type="match status" value="1"/>
</dbReference>
<proteinExistence type="predicted"/>
<evidence type="ECO:0000313" key="7">
    <source>
        <dbReference type="Proteomes" id="UP000516696"/>
    </source>
</evidence>
<accession>A0A1V8Z5T5</accession>
<name>A0A1V8Z5T5_ENTGA</name>
<protein>
    <submittedName>
        <fullName evidence="4 5">N-acetyltransferase</fullName>
        <ecNumber evidence="5">2.3.1.-</ecNumber>
    </submittedName>
</protein>
<dbReference type="InterPro" id="IPR050680">
    <property type="entry name" value="YpeA/RimI_acetyltransf"/>
</dbReference>
<reference evidence="5 9" key="3">
    <citation type="submission" date="2023-06" db="EMBL/GenBank/DDBJ databases">
        <title>Acute promotion of culturable opportunistic pathogens and persistent increase of antibiotic resistance following antibiotic exposure in mouse gut microbiota.</title>
        <authorList>
            <person name="Li L."/>
            <person name="Wang B."/>
            <person name="Sun Y."/>
            <person name="Wang M."/>
            <person name="Xu H."/>
        </authorList>
    </citation>
    <scope>NUCLEOTIDE SEQUENCE [LARGE SCALE GENOMIC DNA]</scope>
    <source>
        <strain evidence="5 9">CRI2_2</strain>
    </source>
</reference>
<evidence type="ECO:0000259" key="3">
    <source>
        <dbReference type="PROSITE" id="PS51186"/>
    </source>
</evidence>
<dbReference type="Gene3D" id="3.40.630.30">
    <property type="match status" value="1"/>
</dbReference>
<dbReference type="PANTHER" id="PTHR43420">
    <property type="entry name" value="ACETYLTRANSFERASE"/>
    <property type="match status" value="1"/>
</dbReference>
<dbReference type="Proteomes" id="UP000516696">
    <property type="component" value="Chromosome"/>
</dbReference>
<dbReference type="PROSITE" id="PS51186">
    <property type="entry name" value="GNAT"/>
    <property type="match status" value="1"/>
</dbReference>
<dbReference type="Proteomes" id="UP001241571">
    <property type="component" value="Unassembled WGS sequence"/>
</dbReference>
<dbReference type="InterPro" id="IPR016181">
    <property type="entry name" value="Acyl_CoA_acyltransferase"/>
</dbReference>
<dbReference type="AlphaFoldDB" id="A0A1V8Z5T5"/>
<dbReference type="RefSeq" id="WP_005471780.1">
    <property type="nucleotide sequence ID" value="NZ_BSYC01000002.1"/>
</dbReference>
<dbReference type="InterPro" id="IPR000182">
    <property type="entry name" value="GNAT_dom"/>
</dbReference>
<evidence type="ECO:0000313" key="9">
    <source>
        <dbReference type="Proteomes" id="UP001241571"/>
    </source>
</evidence>
<dbReference type="EMBL" id="JASUBT010000006">
    <property type="protein sequence ID" value="MDL4936006.1"/>
    <property type="molecule type" value="Genomic_DNA"/>
</dbReference>
<gene>
    <name evidence="6" type="ORF">EGM181_04105</name>
    <name evidence="4" type="ORF">HWH42_01080</name>
    <name evidence="5" type="ORF">QRX88_09795</name>
</gene>
<keyword evidence="1 5" id="KW-0808">Transferase</keyword>
<evidence type="ECO:0000256" key="2">
    <source>
        <dbReference type="ARBA" id="ARBA00023315"/>
    </source>
</evidence>
<sequence>MGIIQCTPADLVELKAISIETYQDTFAPYNTEENMQAYLEAAYHSEKLHKELKNPQSAFFFLQEEAIAGYLKLNWGTAQTEPIAPEGLEVERIYIRSDYKRRGYGQQLLSFAEEFAKAKQKTSLWLGVWEHNANALAFYNKMGFRRVGSHSFFMGDDEQTDYLMEKQI</sequence>
<evidence type="ECO:0000256" key="1">
    <source>
        <dbReference type="ARBA" id="ARBA00022679"/>
    </source>
</evidence>
<feature type="domain" description="N-acetyltransferase" evidence="3">
    <location>
        <begin position="1"/>
        <end position="168"/>
    </location>
</feature>
<dbReference type="EC" id="2.3.1.-" evidence="5"/>